<dbReference type="InterPro" id="IPR011021">
    <property type="entry name" value="Arrestin-like_N"/>
</dbReference>
<reference evidence="2 3" key="1">
    <citation type="journal article" date="2018" name="MBio">
        <title>Comparative Genomics Reveals the Core Gene Toolbox for the Fungus-Insect Symbiosis.</title>
        <authorList>
            <person name="Wang Y."/>
            <person name="Stata M."/>
            <person name="Wang W."/>
            <person name="Stajich J.E."/>
            <person name="White M.M."/>
            <person name="Moncalvo J.M."/>
        </authorList>
    </citation>
    <scope>NUCLEOTIDE SEQUENCE [LARGE SCALE GENOMIC DNA]</scope>
    <source>
        <strain evidence="2 3">SC-DP-2</strain>
    </source>
</reference>
<evidence type="ECO:0000313" key="2">
    <source>
        <dbReference type="EMBL" id="PVV05029.1"/>
    </source>
</evidence>
<feature type="domain" description="Arrestin-like N-terminal" evidence="1">
    <location>
        <begin position="26"/>
        <end position="114"/>
    </location>
</feature>
<accession>A0A2T9ZKB0</accession>
<comment type="caution">
    <text evidence="2">The sequence shown here is derived from an EMBL/GenBank/DDBJ whole genome shotgun (WGS) entry which is preliminary data.</text>
</comment>
<dbReference type="STRING" id="133381.A0A2T9ZKB0"/>
<proteinExistence type="predicted"/>
<dbReference type="AlphaFoldDB" id="A0A2T9ZKB0"/>
<organism evidence="2 3">
    <name type="scientific">Smittium megazygosporum</name>
    <dbReference type="NCBI Taxonomy" id="133381"/>
    <lineage>
        <taxon>Eukaryota</taxon>
        <taxon>Fungi</taxon>
        <taxon>Fungi incertae sedis</taxon>
        <taxon>Zoopagomycota</taxon>
        <taxon>Kickxellomycotina</taxon>
        <taxon>Harpellomycetes</taxon>
        <taxon>Harpellales</taxon>
        <taxon>Legeriomycetaceae</taxon>
        <taxon>Smittium</taxon>
    </lineage>
</organism>
<evidence type="ECO:0000259" key="1">
    <source>
        <dbReference type="Pfam" id="PF00339"/>
    </source>
</evidence>
<evidence type="ECO:0000313" key="3">
    <source>
        <dbReference type="Proteomes" id="UP000245609"/>
    </source>
</evidence>
<sequence length="393" mass="45190">MSIEIPQRNLPSTSLLIFLPNEKDNAATFGPNSKLHGQVWVTITKKTRIQRLFLSFSGNETTYVENSKSILTKNRRQEKLLFMVDSVLWERSSTDKDPFLPGTYIFPFYLYIPRVNYPQTTDLKAVVEKIGSLSTREKTVKAVDINFMPLSYPSSPRDYYRFSENIVENLGKSTINFQGYVNAKEFLPGEKYELKFQVSSMTPRCKIRKVKMFFLQKITTKYLVNGKESFSDYVRTLSKTKVQRAKKPKGMQKPESLHFESDIVSVNVPNKLSDFDSGSLRITHSIVLSVKLKNMNENSEKGFFHSVINSSSQTCSFHIPAKIVHVDPQFFTTSSYSNSYLDGRLNIKQIKITDYLSSPMIPDLQLDPSEKIKFVPWDSLHPLWFQSTSNLNN</sequence>
<keyword evidence="3" id="KW-1185">Reference proteome</keyword>
<name>A0A2T9ZKB0_9FUNG</name>
<dbReference type="InterPro" id="IPR014752">
    <property type="entry name" value="Arrestin-like_C"/>
</dbReference>
<dbReference type="Pfam" id="PF00339">
    <property type="entry name" value="Arrestin_N"/>
    <property type="match status" value="1"/>
</dbReference>
<dbReference type="Proteomes" id="UP000245609">
    <property type="component" value="Unassembled WGS sequence"/>
</dbReference>
<gene>
    <name evidence="2" type="ORF">BB560_000456</name>
</gene>
<dbReference type="Gene3D" id="2.60.40.640">
    <property type="match status" value="1"/>
</dbReference>
<dbReference type="EMBL" id="MBFS01000048">
    <property type="protein sequence ID" value="PVV05029.1"/>
    <property type="molecule type" value="Genomic_DNA"/>
</dbReference>
<protein>
    <recommendedName>
        <fullName evidence="1">Arrestin-like N-terminal domain-containing protein</fullName>
    </recommendedName>
</protein>
<dbReference type="OrthoDB" id="10495119at2759"/>